<dbReference type="InterPro" id="IPR002123">
    <property type="entry name" value="Plipid/glycerol_acylTrfase"/>
</dbReference>
<proteinExistence type="inferred from homology"/>
<name>A0A9P5XSU7_9AGAR</name>
<comment type="caution">
    <text evidence="6">The sequence shown here is derived from an EMBL/GenBank/DDBJ whole genome shotgun (WGS) entry which is preliminary data.</text>
</comment>
<protein>
    <submittedName>
        <fullName evidence="6">Acyltransferase-domain-containing protein</fullName>
    </submittedName>
</protein>
<dbReference type="GO" id="GO:0036149">
    <property type="term" value="P:phosphatidylinositol acyl-chain remodeling"/>
    <property type="evidence" value="ECO:0007669"/>
    <property type="project" value="TreeGrafter"/>
</dbReference>
<dbReference type="EMBL" id="MU150387">
    <property type="protein sequence ID" value="KAF9457097.1"/>
    <property type="molecule type" value="Genomic_DNA"/>
</dbReference>
<evidence type="ECO:0000256" key="2">
    <source>
        <dbReference type="ARBA" id="ARBA00022679"/>
    </source>
</evidence>
<dbReference type="OrthoDB" id="189226at2759"/>
<dbReference type="AlphaFoldDB" id="A0A9P5XSU7"/>
<evidence type="ECO:0000313" key="6">
    <source>
        <dbReference type="EMBL" id="KAF9457097.1"/>
    </source>
</evidence>
<dbReference type="Pfam" id="PF01553">
    <property type="entry name" value="Acyltransferase"/>
    <property type="match status" value="1"/>
</dbReference>
<feature type="transmembrane region" description="Helical" evidence="4">
    <location>
        <begin position="400"/>
        <end position="417"/>
    </location>
</feature>
<dbReference type="Pfam" id="PF16076">
    <property type="entry name" value="Acyltransf_C"/>
    <property type="match status" value="1"/>
</dbReference>
<dbReference type="CDD" id="cd07990">
    <property type="entry name" value="LPLAT_LCLAT1-like"/>
    <property type="match status" value="1"/>
</dbReference>
<dbReference type="InterPro" id="IPR032098">
    <property type="entry name" value="Acyltransf_C"/>
</dbReference>
<feature type="domain" description="Phospholipid/glycerol acyltransferase" evidence="5">
    <location>
        <begin position="129"/>
        <end position="258"/>
    </location>
</feature>
<evidence type="ECO:0000256" key="4">
    <source>
        <dbReference type="SAM" id="Phobius"/>
    </source>
</evidence>
<dbReference type="PANTHER" id="PTHR10983:SF16">
    <property type="entry name" value="LYSOCARDIOLIPIN ACYLTRANSFERASE 1"/>
    <property type="match status" value="1"/>
</dbReference>
<keyword evidence="3 6" id="KW-0012">Acyltransferase</keyword>
<feature type="transmembrane region" description="Helical" evidence="4">
    <location>
        <begin position="27"/>
        <end position="50"/>
    </location>
</feature>
<evidence type="ECO:0000256" key="1">
    <source>
        <dbReference type="ARBA" id="ARBA00008655"/>
    </source>
</evidence>
<evidence type="ECO:0000259" key="5">
    <source>
        <dbReference type="SMART" id="SM00563"/>
    </source>
</evidence>
<organism evidence="6 7">
    <name type="scientific">Collybia nuda</name>
    <dbReference type="NCBI Taxonomy" id="64659"/>
    <lineage>
        <taxon>Eukaryota</taxon>
        <taxon>Fungi</taxon>
        <taxon>Dikarya</taxon>
        <taxon>Basidiomycota</taxon>
        <taxon>Agaricomycotina</taxon>
        <taxon>Agaricomycetes</taxon>
        <taxon>Agaricomycetidae</taxon>
        <taxon>Agaricales</taxon>
        <taxon>Tricholomatineae</taxon>
        <taxon>Clitocybaceae</taxon>
        <taxon>Collybia</taxon>
    </lineage>
</organism>
<sequence length="420" mass="48696">MSTKTPDLHNLPISQRPPLSWRRSCKAITFFILFNLGCLMVNATQILILLPIRAFPSRWSRDIYNDGIHYTKGAFGCLLILMCQWFAPTKLSVTFETDGKGRFSPEEIENAVVRGPNGEFVSLNLPIKFVLIANHQVYTDWWYAWCLTYFMGPRGVHRHMYITLKKSLQWIPIVGWGMQLFNFIFLARSWASDRVHLANHLSNLARQAEEEDNPFCFILYPEGTLVSENTRPISKKFADKMGIPDMRNVLLPRSTGLHYSLRSLASRIPDLYLIDITMLYPGIPSLNYGQDFYTLRSIFMDGVSPPAIHIHMRAFNVASGVPIGDLSTRRPTAMPNNEHRAQNQDIDIPESEKEQFDEWLRELWKEKDDSITRYLETTSFSLKEPQVVEIPLKLRHKREILDAFCFFLPAGIIYFWNKLR</sequence>
<comment type="similarity">
    <text evidence="1">Belongs to the 1-acyl-sn-glycerol-3-phosphate acyltransferase family.</text>
</comment>
<dbReference type="PANTHER" id="PTHR10983">
    <property type="entry name" value="1-ACYLGLYCEROL-3-PHOSPHATE ACYLTRANSFERASE-RELATED"/>
    <property type="match status" value="1"/>
</dbReference>
<dbReference type="SUPFAM" id="SSF69593">
    <property type="entry name" value="Glycerol-3-phosphate (1)-acyltransferase"/>
    <property type="match status" value="1"/>
</dbReference>
<keyword evidence="2" id="KW-0808">Transferase</keyword>
<evidence type="ECO:0000313" key="7">
    <source>
        <dbReference type="Proteomes" id="UP000807353"/>
    </source>
</evidence>
<reference evidence="6" key="1">
    <citation type="submission" date="2020-11" db="EMBL/GenBank/DDBJ databases">
        <authorList>
            <consortium name="DOE Joint Genome Institute"/>
            <person name="Ahrendt S."/>
            <person name="Riley R."/>
            <person name="Andreopoulos W."/>
            <person name="Labutti K."/>
            <person name="Pangilinan J."/>
            <person name="Ruiz-Duenas F.J."/>
            <person name="Barrasa J.M."/>
            <person name="Sanchez-Garcia M."/>
            <person name="Camarero S."/>
            <person name="Miyauchi S."/>
            <person name="Serrano A."/>
            <person name="Linde D."/>
            <person name="Babiker R."/>
            <person name="Drula E."/>
            <person name="Ayuso-Fernandez I."/>
            <person name="Pacheco R."/>
            <person name="Padilla G."/>
            <person name="Ferreira P."/>
            <person name="Barriuso J."/>
            <person name="Kellner H."/>
            <person name="Castanera R."/>
            <person name="Alfaro M."/>
            <person name="Ramirez L."/>
            <person name="Pisabarro A.G."/>
            <person name="Kuo A."/>
            <person name="Tritt A."/>
            <person name="Lipzen A."/>
            <person name="He G."/>
            <person name="Yan M."/>
            <person name="Ng V."/>
            <person name="Cullen D."/>
            <person name="Martin F."/>
            <person name="Rosso M.-N."/>
            <person name="Henrissat B."/>
            <person name="Hibbett D."/>
            <person name="Martinez A.T."/>
            <person name="Grigoriev I.V."/>
        </authorList>
    </citation>
    <scope>NUCLEOTIDE SEQUENCE</scope>
    <source>
        <strain evidence="6">CBS 247.69</strain>
    </source>
</reference>
<dbReference type="GO" id="GO:0005783">
    <property type="term" value="C:endoplasmic reticulum"/>
    <property type="evidence" value="ECO:0007669"/>
    <property type="project" value="TreeGrafter"/>
</dbReference>
<evidence type="ECO:0000256" key="3">
    <source>
        <dbReference type="ARBA" id="ARBA00023315"/>
    </source>
</evidence>
<keyword evidence="4" id="KW-1133">Transmembrane helix</keyword>
<accession>A0A9P5XSU7</accession>
<dbReference type="SMART" id="SM00563">
    <property type="entry name" value="PlsC"/>
    <property type="match status" value="1"/>
</dbReference>
<keyword evidence="4" id="KW-0472">Membrane</keyword>
<gene>
    <name evidence="6" type="ORF">BDZ94DRAFT_1285442</name>
</gene>
<keyword evidence="7" id="KW-1185">Reference proteome</keyword>
<dbReference type="GO" id="GO:0016746">
    <property type="term" value="F:acyltransferase activity"/>
    <property type="evidence" value="ECO:0007669"/>
    <property type="project" value="UniProtKB-KW"/>
</dbReference>
<dbReference type="Proteomes" id="UP000807353">
    <property type="component" value="Unassembled WGS sequence"/>
</dbReference>
<keyword evidence="4" id="KW-0812">Transmembrane</keyword>